<accession>A0A1J4K026</accession>
<keyword evidence="3" id="KW-1185">Reference proteome</keyword>
<sequence length="162" mass="19082">MSVSNGSNESFNHSETRENSSNEGSSVQSSECDSPANTKNLADISFDALIRRRNRYIANFKYDKAKEVDALINLKKTTDYQTHLQNVEDYLSQKIDEFFEQFNENCEQIQKNFEYIEFEARKNWDEVFVNMKAKHINDLTELEKMRAYEDVYKPNSLNVRNH</sequence>
<dbReference type="OrthoDB" id="10687481at2759"/>
<feature type="region of interest" description="Disordered" evidence="1">
    <location>
        <begin position="1"/>
        <end position="35"/>
    </location>
</feature>
<dbReference type="RefSeq" id="XP_068356230.1">
    <property type="nucleotide sequence ID" value="XM_068506849.1"/>
</dbReference>
<evidence type="ECO:0000313" key="2">
    <source>
        <dbReference type="EMBL" id="OHT03094.1"/>
    </source>
</evidence>
<proteinExistence type="predicted"/>
<feature type="compositionally biased region" description="Polar residues" evidence="1">
    <location>
        <begin position="1"/>
        <end position="11"/>
    </location>
</feature>
<dbReference type="VEuPathDB" id="TrichDB:TRFO_29557"/>
<name>A0A1J4K026_9EUKA</name>
<evidence type="ECO:0000313" key="3">
    <source>
        <dbReference type="Proteomes" id="UP000179807"/>
    </source>
</evidence>
<dbReference type="EMBL" id="MLAK01000839">
    <property type="protein sequence ID" value="OHT03094.1"/>
    <property type="molecule type" value="Genomic_DNA"/>
</dbReference>
<evidence type="ECO:0000256" key="1">
    <source>
        <dbReference type="SAM" id="MobiDB-lite"/>
    </source>
</evidence>
<feature type="compositionally biased region" description="Low complexity" evidence="1">
    <location>
        <begin position="21"/>
        <end position="31"/>
    </location>
</feature>
<dbReference type="GeneID" id="94841553"/>
<gene>
    <name evidence="2" type="ORF">TRFO_29557</name>
</gene>
<comment type="caution">
    <text evidence="2">The sequence shown here is derived from an EMBL/GenBank/DDBJ whole genome shotgun (WGS) entry which is preliminary data.</text>
</comment>
<organism evidence="2 3">
    <name type="scientific">Tritrichomonas foetus</name>
    <dbReference type="NCBI Taxonomy" id="1144522"/>
    <lineage>
        <taxon>Eukaryota</taxon>
        <taxon>Metamonada</taxon>
        <taxon>Parabasalia</taxon>
        <taxon>Tritrichomonadida</taxon>
        <taxon>Tritrichomonadidae</taxon>
        <taxon>Tritrichomonas</taxon>
    </lineage>
</organism>
<reference evidence="2" key="1">
    <citation type="submission" date="2016-10" db="EMBL/GenBank/DDBJ databases">
        <authorList>
            <person name="Benchimol M."/>
            <person name="Almeida L.G."/>
            <person name="Vasconcelos A.T."/>
            <person name="Perreira-Neves A."/>
            <person name="Rosa I.A."/>
            <person name="Tasca T."/>
            <person name="Bogo M.R."/>
            <person name="de Souza W."/>
        </authorList>
    </citation>
    <scope>NUCLEOTIDE SEQUENCE [LARGE SCALE GENOMIC DNA]</scope>
    <source>
        <strain evidence="2">K</strain>
    </source>
</reference>
<protein>
    <submittedName>
        <fullName evidence="2">Uncharacterized protein</fullName>
    </submittedName>
</protein>
<dbReference type="Proteomes" id="UP000179807">
    <property type="component" value="Unassembled WGS sequence"/>
</dbReference>
<dbReference type="AlphaFoldDB" id="A0A1J4K026"/>